<evidence type="ECO:0000256" key="1">
    <source>
        <dbReference type="ARBA" id="ARBA00003279"/>
    </source>
</evidence>
<protein>
    <submittedName>
        <fullName evidence="11">MFS transporter</fullName>
    </submittedName>
</protein>
<evidence type="ECO:0000256" key="8">
    <source>
        <dbReference type="ARBA" id="ARBA00023136"/>
    </source>
</evidence>
<comment type="subcellular location">
    <subcellularLocation>
        <location evidence="2">Cell membrane</location>
        <topology evidence="2">Multi-pass membrane protein</topology>
    </subcellularLocation>
</comment>
<dbReference type="Gene3D" id="3.30.70.100">
    <property type="match status" value="1"/>
</dbReference>
<comment type="similarity">
    <text evidence="3">Belongs to the major facilitator superfamily. TCR/Tet family.</text>
</comment>
<dbReference type="Proteomes" id="UP001501600">
    <property type="component" value="Unassembled WGS sequence"/>
</dbReference>
<accession>A0ABP9SDH9</accession>
<organism evidence="11 12">
    <name type="scientific">Ferrimonas gelatinilytica</name>
    <dbReference type="NCBI Taxonomy" id="1255257"/>
    <lineage>
        <taxon>Bacteria</taxon>
        <taxon>Pseudomonadati</taxon>
        <taxon>Pseudomonadota</taxon>
        <taxon>Gammaproteobacteria</taxon>
        <taxon>Alteromonadales</taxon>
        <taxon>Ferrimonadaceae</taxon>
        <taxon>Ferrimonas</taxon>
    </lineage>
</organism>
<keyword evidence="6 9" id="KW-0812">Transmembrane</keyword>
<dbReference type="Gene3D" id="1.20.1250.20">
    <property type="entry name" value="MFS general substrate transporter like domains"/>
    <property type="match status" value="1"/>
</dbReference>
<evidence type="ECO:0000256" key="4">
    <source>
        <dbReference type="ARBA" id="ARBA00022448"/>
    </source>
</evidence>
<dbReference type="InterPro" id="IPR011701">
    <property type="entry name" value="MFS"/>
</dbReference>
<sequence length="452" mass="47271">MSQGLTPIEKRTALSLAGVYGLRMFGLFLIMPVLATYGQSLAGFSPLWVGIAIGAYGLTQGILQIPAGIASDRFGRKRVIAAGLLLFALGSLVAALADSIYVVALGRALQGAGAIASAVLALASDLTRDEQRPKVMAIIGSFIGLSFMVALVAGPALAGWIGINGLFGLTAVLALGALAVMQFVVPNAVQKAPTRDLVAVPARLKALLKDPQLLRLDISILILHMLITAIFVALPLALVSAGLVADRHWTLYLPAMVLALVLMVPILLYGVKRGQTRGPFLFAIALMGLAALLMLTQLDSVWGLSAAVVLFFAGLNYLEAALPSLISRLSPPGDKGSAMGIYSTAQFFGAFAGGLLGGVLYTHLGAQGVFALCCGAIALWFVLMWGMQEPRKVRSVTLDAPLYDPARAQSLAGQLSELPGVVEVVLIPEQKAAYLKVEDPFDIEAAKAALTA</sequence>
<dbReference type="Pfam" id="PF07690">
    <property type="entry name" value="MFS_1"/>
    <property type="match status" value="1"/>
</dbReference>
<proteinExistence type="inferred from homology"/>
<evidence type="ECO:0000256" key="2">
    <source>
        <dbReference type="ARBA" id="ARBA00004651"/>
    </source>
</evidence>
<dbReference type="InterPro" id="IPR005829">
    <property type="entry name" value="Sugar_transporter_CS"/>
</dbReference>
<evidence type="ECO:0000259" key="10">
    <source>
        <dbReference type="PROSITE" id="PS50850"/>
    </source>
</evidence>
<dbReference type="PRINTS" id="PR01035">
    <property type="entry name" value="TCRTETA"/>
</dbReference>
<comment type="caution">
    <text evidence="11">The sequence shown here is derived from an EMBL/GenBank/DDBJ whole genome shotgun (WGS) entry which is preliminary data.</text>
</comment>
<keyword evidence="4" id="KW-0813">Transport</keyword>
<feature type="domain" description="Major facilitator superfamily (MFS) profile" evidence="10">
    <location>
        <begin position="12"/>
        <end position="392"/>
    </location>
</feature>
<dbReference type="SUPFAM" id="SSF103473">
    <property type="entry name" value="MFS general substrate transporter"/>
    <property type="match status" value="1"/>
</dbReference>
<feature type="transmembrane region" description="Helical" evidence="9">
    <location>
        <begin position="47"/>
        <end position="67"/>
    </location>
</feature>
<keyword evidence="12" id="KW-1185">Reference proteome</keyword>
<dbReference type="InterPro" id="IPR036259">
    <property type="entry name" value="MFS_trans_sf"/>
</dbReference>
<dbReference type="PANTHER" id="PTHR23517">
    <property type="entry name" value="RESISTANCE PROTEIN MDTM, PUTATIVE-RELATED-RELATED"/>
    <property type="match status" value="1"/>
</dbReference>
<dbReference type="PROSITE" id="PS00216">
    <property type="entry name" value="SUGAR_TRANSPORT_1"/>
    <property type="match status" value="1"/>
</dbReference>
<evidence type="ECO:0000256" key="9">
    <source>
        <dbReference type="SAM" id="Phobius"/>
    </source>
</evidence>
<dbReference type="InterPro" id="IPR050171">
    <property type="entry name" value="MFS_Transporters"/>
</dbReference>
<evidence type="ECO:0000256" key="5">
    <source>
        <dbReference type="ARBA" id="ARBA00022475"/>
    </source>
</evidence>
<dbReference type="CDD" id="cd17472">
    <property type="entry name" value="MFS_YajR_like"/>
    <property type="match status" value="1"/>
</dbReference>
<feature type="transmembrane region" description="Helical" evidence="9">
    <location>
        <begin position="278"/>
        <end position="295"/>
    </location>
</feature>
<dbReference type="InterPro" id="IPR001958">
    <property type="entry name" value="Tet-R_TetA/multi-R_MdtG-like"/>
</dbReference>
<keyword evidence="5" id="KW-1003">Cell membrane</keyword>
<keyword evidence="7 9" id="KW-1133">Transmembrane helix</keyword>
<dbReference type="PANTHER" id="PTHR23517:SF2">
    <property type="entry name" value="MULTIDRUG RESISTANCE PROTEIN MDTH"/>
    <property type="match status" value="1"/>
</dbReference>
<feature type="transmembrane region" description="Helical" evidence="9">
    <location>
        <begin position="103"/>
        <end position="123"/>
    </location>
</feature>
<name>A0ABP9SDH9_9GAMM</name>
<dbReference type="RefSeq" id="WP_345317762.1">
    <property type="nucleotide sequence ID" value="NZ_BAABLF010000029.1"/>
</dbReference>
<comment type="function">
    <text evidence="1">Resistance to tetracycline by an active tetracycline efflux. This is an energy-dependent process that decreases the accumulation of the antibiotic in whole cells. This protein functions as a metal-tetracycline/H(+) antiporter.</text>
</comment>
<feature type="transmembrane region" description="Helical" evidence="9">
    <location>
        <begin position="301"/>
        <end position="318"/>
    </location>
</feature>
<evidence type="ECO:0000313" key="11">
    <source>
        <dbReference type="EMBL" id="GAA5194536.1"/>
    </source>
</evidence>
<feature type="transmembrane region" description="Helical" evidence="9">
    <location>
        <begin position="166"/>
        <end position="185"/>
    </location>
</feature>
<gene>
    <name evidence="11" type="ORF">GCM10025772_27680</name>
</gene>
<feature type="transmembrane region" description="Helical" evidence="9">
    <location>
        <begin position="339"/>
        <end position="361"/>
    </location>
</feature>
<keyword evidence="8 9" id="KW-0472">Membrane</keyword>
<feature type="transmembrane region" description="Helical" evidence="9">
    <location>
        <begin position="12"/>
        <end position="35"/>
    </location>
</feature>
<reference evidence="12" key="1">
    <citation type="journal article" date="2019" name="Int. J. Syst. Evol. Microbiol.">
        <title>The Global Catalogue of Microorganisms (GCM) 10K type strain sequencing project: providing services to taxonomists for standard genome sequencing and annotation.</title>
        <authorList>
            <consortium name="The Broad Institute Genomics Platform"/>
            <consortium name="The Broad Institute Genome Sequencing Center for Infectious Disease"/>
            <person name="Wu L."/>
            <person name="Ma J."/>
        </authorList>
    </citation>
    <scope>NUCLEOTIDE SEQUENCE [LARGE SCALE GENOMIC DNA]</scope>
    <source>
        <strain evidence="12">JCM 18720</strain>
    </source>
</reference>
<dbReference type="InterPro" id="IPR020846">
    <property type="entry name" value="MFS_dom"/>
</dbReference>
<evidence type="ECO:0000256" key="6">
    <source>
        <dbReference type="ARBA" id="ARBA00022692"/>
    </source>
</evidence>
<dbReference type="EMBL" id="BAABLF010000029">
    <property type="protein sequence ID" value="GAA5194536.1"/>
    <property type="molecule type" value="Genomic_DNA"/>
</dbReference>
<evidence type="ECO:0000313" key="12">
    <source>
        <dbReference type="Proteomes" id="UP001501600"/>
    </source>
</evidence>
<evidence type="ECO:0000256" key="7">
    <source>
        <dbReference type="ARBA" id="ARBA00022989"/>
    </source>
</evidence>
<feature type="transmembrane region" description="Helical" evidence="9">
    <location>
        <begin position="367"/>
        <end position="385"/>
    </location>
</feature>
<feature type="transmembrane region" description="Helical" evidence="9">
    <location>
        <begin position="251"/>
        <end position="271"/>
    </location>
</feature>
<evidence type="ECO:0000256" key="3">
    <source>
        <dbReference type="ARBA" id="ARBA00007520"/>
    </source>
</evidence>
<dbReference type="PROSITE" id="PS50850">
    <property type="entry name" value="MFS"/>
    <property type="match status" value="1"/>
</dbReference>
<feature type="transmembrane region" description="Helical" evidence="9">
    <location>
        <begin position="135"/>
        <end position="160"/>
    </location>
</feature>
<feature type="transmembrane region" description="Helical" evidence="9">
    <location>
        <begin position="218"/>
        <end position="245"/>
    </location>
</feature>
<feature type="transmembrane region" description="Helical" evidence="9">
    <location>
        <begin position="79"/>
        <end position="97"/>
    </location>
</feature>